<evidence type="ECO:0000313" key="4">
    <source>
        <dbReference type="Proteomes" id="UP001143545"/>
    </source>
</evidence>
<accession>A0A9W6B583</accession>
<dbReference type="EMBL" id="BRVP01000013">
    <property type="protein sequence ID" value="GLB53026.1"/>
    <property type="molecule type" value="Genomic_DNA"/>
</dbReference>
<name>A0A9W6B583_9FLAO</name>
<evidence type="ECO:0000313" key="3">
    <source>
        <dbReference type="EMBL" id="GLB53026.1"/>
    </source>
</evidence>
<evidence type="ECO:0000259" key="2">
    <source>
        <dbReference type="Pfam" id="PF14581"/>
    </source>
</evidence>
<reference evidence="3" key="1">
    <citation type="submission" date="2022-07" db="EMBL/GenBank/DDBJ databases">
        <title>Taxonomy of Novel Oxalotrophic and Methylotrophic Bacteria.</title>
        <authorList>
            <person name="Sahin N."/>
            <person name="Tani A."/>
        </authorList>
    </citation>
    <scope>NUCLEOTIDE SEQUENCE</scope>
    <source>
        <strain evidence="3">AM327</strain>
    </source>
</reference>
<gene>
    <name evidence="3" type="ORF">NBRC110019_20660</name>
</gene>
<dbReference type="AlphaFoldDB" id="A0A9W6B583"/>
<organism evidence="3 4">
    <name type="scientific">Neptunitalea chrysea</name>
    <dbReference type="NCBI Taxonomy" id="1647581"/>
    <lineage>
        <taxon>Bacteria</taxon>
        <taxon>Pseudomonadati</taxon>
        <taxon>Bacteroidota</taxon>
        <taxon>Flavobacteriia</taxon>
        <taxon>Flavobacteriales</taxon>
        <taxon>Flavobacteriaceae</taxon>
        <taxon>Neptunitalea</taxon>
    </lineage>
</organism>
<feature type="domain" description="SseB protein N-terminal" evidence="1">
    <location>
        <begin position="6"/>
        <end position="104"/>
    </location>
</feature>
<comment type="caution">
    <text evidence="3">The sequence shown here is derived from an EMBL/GenBank/DDBJ whole genome shotgun (WGS) entry which is preliminary data.</text>
</comment>
<feature type="domain" description="SseB protein C-terminal" evidence="2">
    <location>
        <begin position="124"/>
        <end position="229"/>
    </location>
</feature>
<protein>
    <submittedName>
        <fullName evidence="3">Uncharacterized protein</fullName>
    </submittedName>
</protein>
<sequence length="232" mass="26590">MRSAKNFEARLKFYKFLLKEELYTVIDEEQSKVADPFSSILKLKNGKLPVFTSKERIYDSDILKETVSYIRIKGRDLFTKTQGATFELNPFSDYGKELTPKEISQLLDGSIFDNLKANSNIVSIQNDDSLVLYVPKKQPQEMLTSLQNVAKGFTEINTAYIGGIRFGEEEQPHWILGLDCESCIERASKKLELIAMSYLTNHVLEIMDINQNEGIRDYLMANTVPFYTKVSE</sequence>
<dbReference type="Pfam" id="PF07179">
    <property type="entry name" value="SseB"/>
    <property type="match status" value="1"/>
</dbReference>
<keyword evidence="4" id="KW-1185">Reference proteome</keyword>
<dbReference type="InterPro" id="IPR009839">
    <property type="entry name" value="SseB_N"/>
</dbReference>
<evidence type="ECO:0000259" key="1">
    <source>
        <dbReference type="Pfam" id="PF07179"/>
    </source>
</evidence>
<proteinExistence type="predicted"/>
<dbReference type="InterPro" id="IPR027945">
    <property type="entry name" value="SseB_C"/>
</dbReference>
<dbReference type="Proteomes" id="UP001143545">
    <property type="component" value="Unassembled WGS sequence"/>
</dbReference>
<dbReference type="Pfam" id="PF14581">
    <property type="entry name" value="SseB_C"/>
    <property type="match status" value="1"/>
</dbReference>